<evidence type="ECO:0000256" key="4">
    <source>
        <dbReference type="ARBA" id="ARBA00022692"/>
    </source>
</evidence>
<comment type="subcellular location">
    <subcellularLocation>
        <location evidence="1">Cell membrane</location>
        <topology evidence="1">Multi-pass membrane protein</topology>
    </subcellularLocation>
</comment>
<reference evidence="14 15" key="1">
    <citation type="submission" date="2016-11" db="EMBL/GenBank/DDBJ databases">
        <authorList>
            <person name="Jaros S."/>
            <person name="Januszkiewicz K."/>
            <person name="Wedrychowicz H."/>
        </authorList>
    </citation>
    <scope>NUCLEOTIDE SEQUENCE [LARGE SCALE GENOMIC DNA]</scope>
    <source>
        <strain evidence="14 15">DSM 44666</strain>
    </source>
</reference>
<dbReference type="PROSITE" id="PS51371">
    <property type="entry name" value="CBS"/>
    <property type="match status" value="2"/>
</dbReference>
<evidence type="ECO:0000256" key="1">
    <source>
        <dbReference type="ARBA" id="ARBA00004651"/>
    </source>
</evidence>
<dbReference type="InterPro" id="IPR044751">
    <property type="entry name" value="Ion_transp-like_CBS"/>
</dbReference>
<dbReference type="AlphaFoldDB" id="A0A1M4U8W3"/>
<dbReference type="InterPro" id="IPR002550">
    <property type="entry name" value="CNNM"/>
</dbReference>
<dbReference type="PROSITE" id="PS51846">
    <property type="entry name" value="CNNM"/>
    <property type="match status" value="1"/>
</dbReference>
<feature type="transmembrane region" description="Helical" evidence="11">
    <location>
        <begin position="106"/>
        <end position="127"/>
    </location>
</feature>
<dbReference type="InterPro" id="IPR005170">
    <property type="entry name" value="Transptr-assoc_dom"/>
</dbReference>
<evidence type="ECO:0000256" key="5">
    <source>
        <dbReference type="ARBA" id="ARBA00022737"/>
    </source>
</evidence>
<dbReference type="PANTHER" id="PTHR43099:SF2">
    <property type="entry name" value="UPF0053 PROTEIN YRKA"/>
    <property type="match status" value="1"/>
</dbReference>
<dbReference type="Pfam" id="PF01595">
    <property type="entry name" value="CNNM"/>
    <property type="match status" value="1"/>
</dbReference>
<evidence type="ECO:0000256" key="9">
    <source>
        <dbReference type="PROSITE-ProRule" id="PRU00703"/>
    </source>
</evidence>
<evidence type="ECO:0000313" key="15">
    <source>
        <dbReference type="Proteomes" id="UP000184476"/>
    </source>
</evidence>
<dbReference type="FunFam" id="3.10.580.10:FF:000002">
    <property type="entry name" value="Magnesium/cobalt efflux protein CorC"/>
    <property type="match status" value="1"/>
</dbReference>
<dbReference type="SUPFAM" id="SSF56176">
    <property type="entry name" value="FAD-binding/transporter-associated domain-like"/>
    <property type="match status" value="1"/>
</dbReference>
<dbReference type="Gene3D" id="3.10.580.10">
    <property type="entry name" value="CBS-domain"/>
    <property type="match status" value="1"/>
</dbReference>
<dbReference type="EMBL" id="FQVL01000001">
    <property type="protein sequence ID" value="SHE53003.1"/>
    <property type="molecule type" value="Genomic_DNA"/>
</dbReference>
<dbReference type="Pfam" id="PF03471">
    <property type="entry name" value="CorC_HlyC"/>
    <property type="match status" value="1"/>
</dbReference>
<dbReference type="PANTHER" id="PTHR43099">
    <property type="entry name" value="UPF0053 PROTEIN YRKA"/>
    <property type="match status" value="1"/>
</dbReference>
<dbReference type="SMART" id="SM01091">
    <property type="entry name" value="CorC_HlyC"/>
    <property type="match status" value="1"/>
</dbReference>
<dbReference type="InterPro" id="IPR000644">
    <property type="entry name" value="CBS_dom"/>
</dbReference>
<name>A0A1M4U8W3_9BACL</name>
<evidence type="ECO:0000256" key="3">
    <source>
        <dbReference type="ARBA" id="ARBA00022475"/>
    </source>
</evidence>
<evidence type="ECO:0000256" key="7">
    <source>
        <dbReference type="ARBA" id="ARBA00023122"/>
    </source>
</evidence>
<evidence type="ECO:0000256" key="6">
    <source>
        <dbReference type="ARBA" id="ARBA00022989"/>
    </source>
</evidence>
<feature type="domain" description="CBS" evidence="12">
    <location>
        <begin position="293"/>
        <end position="350"/>
    </location>
</feature>
<comment type="similarity">
    <text evidence="2">Belongs to the UPF0053 family.</text>
</comment>
<dbReference type="GO" id="GO:0005886">
    <property type="term" value="C:plasma membrane"/>
    <property type="evidence" value="ECO:0007669"/>
    <property type="project" value="UniProtKB-SubCell"/>
</dbReference>
<dbReference type="GO" id="GO:0050660">
    <property type="term" value="F:flavin adenine dinucleotide binding"/>
    <property type="evidence" value="ECO:0007669"/>
    <property type="project" value="InterPro"/>
</dbReference>
<feature type="transmembrane region" description="Helical" evidence="11">
    <location>
        <begin position="64"/>
        <end position="86"/>
    </location>
</feature>
<keyword evidence="15" id="KW-1185">Reference proteome</keyword>
<dbReference type="SUPFAM" id="SSF54631">
    <property type="entry name" value="CBS-domain pair"/>
    <property type="match status" value="1"/>
</dbReference>
<dbReference type="CDD" id="cd04590">
    <property type="entry name" value="CBS_pair_CorC_HlyC_assoc"/>
    <property type="match status" value="1"/>
</dbReference>
<evidence type="ECO:0000256" key="2">
    <source>
        <dbReference type="ARBA" id="ARBA00006337"/>
    </source>
</evidence>
<feature type="transmembrane region" description="Helical" evidence="11">
    <location>
        <begin position="20"/>
        <end position="43"/>
    </location>
</feature>
<sequence length="449" mass="51325">MLVQFYLEDDIGIAMLQLLLVPFLVLLNGFFVAAEFAIVKVRTTQIAHYQNRKGRMANRIVERLDAYLSATQLGITLASLGLGWAGEPAIKILLQPILLYFKIPGWIQHAISFSVAFAIITFLHIVIGEMAPKSLAIRAAEKVTLWVAVPLHWFYQTFRPFIYVLNSSANFTLRLIGVKELNESHQAHTEEEIRMLIEQSHQSGIIDQTERILFDNVFDFTERVAREVMVPRVNMICLYEDDPLDETIQIIKKSRQTRFPLCGEDKDDIKGIIHIRDVYEKLLDQDEFELIELARPTVLVPETMELKDILKNLQKNHVEMAIVVDEYGGTSGIVTTEDIIEEIFGEIQDEFDDEKPFFQEEGLHTSIDSRLLINDVNEYFQIDIEDADNDTIGGWLFSQLGKVPAVGDQVSFREFMFTVQEVSHIRITRILVSSKNNQALPAPELKAVE</sequence>
<evidence type="ECO:0000256" key="11">
    <source>
        <dbReference type="SAM" id="Phobius"/>
    </source>
</evidence>
<dbReference type="SMART" id="SM00116">
    <property type="entry name" value="CBS"/>
    <property type="match status" value="2"/>
</dbReference>
<proteinExistence type="inferred from homology"/>
<accession>A0A1M4U8W3</accession>
<keyword evidence="7 9" id="KW-0129">CBS domain</keyword>
<keyword evidence="4 10" id="KW-0812">Transmembrane</keyword>
<dbReference type="RefSeq" id="WP_340148292.1">
    <property type="nucleotide sequence ID" value="NZ_FQVL01000001.1"/>
</dbReference>
<dbReference type="STRING" id="112248.SAMN05444392_101869"/>
<dbReference type="InterPro" id="IPR016169">
    <property type="entry name" value="FAD-bd_PCMH_sub2"/>
</dbReference>
<evidence type="ECO:0000259" key="12">
    <source>
        <dbReference type="PROSITE" id="PS51371"/>
    </source>
</evidence>
<dbReference type="InterPro" id="IPR036318">
    <property type="entry name" value="FAD-bd_PCMH-like_sf"/>
</dbReference>
<dbReference type="Gene3D" id="3.30.465.10">
    <property type="match status" value="1"/>
</dbReference>
<dbReference type="Pfam" id="PF00571">
    <property type="entry name" value="CBS"/>
    <property type="match status" value="2"/>
</dbReference>
<evidence type="ECO:0000259" key="13">
    <source>
        <dbReference type="PROSITE" id="PS51846"/>
    </source>
</evidence>
<feature type="domain" description="CBS" evidence="12">
    <location>
        <begin position="229"/>
        <end position="288"/>
    </location>
</feature>
<dbReference type="InterPro" id="IPR051676">
    <property type="entry name" value="UPF0053_domain"/>
</dbReference>
<keyword evidence="3" id="KW-1003">Cell membrane</keyword>
<dbReference type="InterPro" id="IPR046342">
    <property type="entry name" value="CBS_dom_sf"/>
</dbReference>
<feature type="domain" description="CNNM transmembrane" evidence="13">
    <location>
        <begin position="10"/>
        <end position="210"/>
    </location>
</feature>
<evidence type="ECO:0000256" key="10">
    <source>
        <dbReference type="PROSITE-ProRule" id="PRU01193"/>
    </source>
</evidence>
<protein>
    <submittedName>
        <fullName evidence="14">Hemolysin, contains CBS domains</fullName>
    </submittedName>
</protein>
<keyword evidence="6 10" id="KW-1133">Transmembrane helix</keyword>
<dbReference type="Proteomes" id="UP000184476">
    <property type="component" value="Unassembled WGS sequence"/>
</dbReference>
<evidence type="ECO:0000313" key="14">
    <source>
        <dbReference type="EMBL" id="SHE53003.1"/>
    </source>
</evidence>
<keyword evidence="5" id="KW-0677">Repeat</keyword>
<evidence type="ECO:0000256" key="8">
    <source>
        <dbReference type="ARBA" id="ARBA00023136"/>
    </source>
</evidence>
<keyword evidence="8 10" id="KW-0472">Membrane</keyword>
<organism evidence="14 15">
    <name type="scientific">Seinonella peptonophila</name>
    <dbReference type="NCBI Taxonomy" id="112248"/>
    <lineage>
        <taxon>Bacteria</taxon>
        <taxon>Bacillati</taxon>
        <taxon>Bacillota</taxon>
        <taxon>Bacilli</taxon>
        <taxon>Bacillales</taxon>
        <taxon>Thermoactinomycetaceae</taxon>
        <taxon>Seinonella</taxon>
    </lineage>
</organism>
<gene>
    <name evidence="14" type="ORF">SAMN05444392_101869</name>
</gene>